<evidence type="ECO:0000313" key="1">
    <source>
        <dbReference type="EMBL" id="EOO27170.1"/>
    </source>
</evidence>
<dbReference type="EMBL" id="AHFB01000111">
    <property type="protein sequence ID" value="EOO27170.1"/>
    <property type="molecule type" value="Genomic_DNA"/>
</dbReference>
<gene>
    <name evidence="1" type="ORF">IIU_05924</name>
</gene>
<dbReference type="Pfam" id="PF08761">
    <property type="entry name" value="dUTPase_2"/>
    <property type="match status" value="1"/>
</dbReference>
<evidence type="ECO:0000313" key="2">
    <source>
        <dbReference type="Proteomes" id="UP000014018"/>
    </source>
</evidence>
<dbReference type="InterPro" id="IPR014871">
    <property type="entry name" value="dUTPase/dCTP_pyrophosphatase"/>
</dbReference>
<accession>A0A9W5PL78</accession>
<proteinExistence type="predicted"/>
<reference evidence="1 2" key="1">
    <citation type="submission" date="2012-12" db="EMBL/GenBank/DDBJ databases">
        <title>The Genome Sequence of Bacillus cereus VD133.</title>
        <authorList>
            <consortium name="The Broad Institute Genome Sequencing Platform"/>
            <consortium name="The Broad Institute Genome Sequencing Center for Infectious Disease"/>
            <person name="Feldgarden M."/>
            <person name="Van der Auwera G.A."/>
            <person name="Mahillon J."/>
            <person name="Duprez V."/>
            <person name="Timmery S."/>
            <person name="Mattelet C."/>
            <person name="Dierick K."/>
            <person name="Sun M."/>
            <person name="Yu Z."/>
            <person name="Zhu L."/>
            <person name="Hu X."/>
            <person name="Shank E.B."/>
            <person name="Swiecicka I."/>
            <person name="Hansen B.M."/>
            <person name="Andrup L."/>
            <person name="Walker B."/>
            <person name="Young S.K."/>
            <person name="Zeng Q."/>
            <person name="Gargeya S."/>
            <person name="Fitzgerald M."/>
            <person name="Haas B."/>
            <person name="Abouelleil A."/>
            <person name="Alvarado L."/>
            <person name="Arachchi H.M."/>
            <person name="Berlin A.M."/>
            <person name="Chapman S.B."/>
            <person name="Dewar J."/>
            <person name="Goldberg J."/>
            <person name="Griggs A."/>
            <person name="Gujja S."/>
            <person name="Hansen M."/>
            <person name="Howarth C."/>
            <person name="Imamovic A."/>
            <person name="Larimer J."/>
            <person name="McCowan C."/>
            <person name="Murphy C."/>
            <person name="Neiman D."/>
            <person name="Pearson M."/>
            <person name="Priest M."/>
            <person name="Roberts A."/>
            <person name="Saif S."/>
            <person name="Shea T."/>
            <person name="Sisk P."/>
            <person name="Sykes S."/>
            <person name="Wortman J."/>
            <person name="Nusbaum C."/>
            <person name="Birren B."/>
        </authorList>
    </citation>
    <scope>NUCLEOTIDE SEQUENCE [LARGE SCALE GENOMIC DNA]</scope>
    <source>
        <strain evidence="1 2">VD133</strain>
    </source>
</reference>
<protein>
    <submittedName>
        <fullName evidence="1">Uncharacterized protein</fullName>
    </submittedName>
</protein>
<organism evidence="1 2">
    <name type="scientific">Bacillus cereus VD133</name>
    <dbReference type="NCBI Taxonomy" id="1053233"/>
    <lineage>
        <taxon>Bacteria</taxon>
        <taxon>Bacillati</taxon>
        <taxon>Bacillota</taxon>
        <taxon>Bacilli</taxon>
        <taxon>Bacillales</taxon>
        <taxon>Bacillaceae</taxon>
        <taxon>Bacillus</taxon>
        <taxon>Bacillus cereus group</taxon>
    </lineage>
</organism>
<name>A0A9W5PL78_BACCE</name>
<dbReference type="Proteomes" id="UP000014018">
    <property type="component" value="Unassembled WGS sequence"/>
</dbReference>
<comment type="caution">
    <text evidence="1">The sequence shown here is derived from an EMBL/GenBank/DDBJ whole genome shotgun (WGS) entry which is preliminary data.</text>
</comment>
<dbReference type="AlphaFoldDB" id="A0A9W5PL78"/>
<sequence length="84" mass="9873">MVSIGNCLGINRSFLFCKYTEINNVKIENFLEIYGKAAYFNEYPSILNYIELFTMYLSLAEAFNFTPNEIEEAYLKKYLQLESI</sequence>
<dbReference type="SUPFAM" id="SSF101386">
    <property type="entry name" value="all-alpha NTP pyrophosphatases"/>
    <property type="match status" value="1"/>
</dbReference>